<dbReference type="PROSITE" id="PS01303">
    <property type="entry name" value="BCCT"/>
    <property type="match status" value="1"/>
</dbReference>
<keyword evidence="4" id="KW-1003">Cell membrane</keyword>
<evidence type="ECO:0000256" key="6">
    <source>
        <dbReference type="ARBA" id="ARBA00022989"/>
    </source>
</evidence>
<keyword evidence="7 8" id="KW-0472">Membrane</keyword>
<evidence type="ECO:0000256" key="4">
    <source>
        <dbReference type="ARBA" id="ARBA00022475"/>
    </source>
</evidence>
<feature type="transmembrane region" description="Helical" evidence="8">
    <location>
        <begin position="180"/>
        <end position="201"/>
    </location>
</feature>
<keyword evidence="5 8" id="KW-0812">Transmembrane</keyword>
<evidence type="ECO:0000313" key="9">
    <source>
        <dbReference type="EMBL" id="SPF75732.1"/>
    </source>
</evidence>
<evidence type="ECO:0000256" key="5">
    <source>
        <dbReference type="ARBA" id="ARBA00022692"/>
    </source>
</evidence>
<feature type="transmembrane region" description="Helical" evidence="8">
    <location>
        <begin position="25"/>
        <end position="43"/>
    </location>
</feature>
<evidence type="ECO:0000256" key="3">
    <source>
        <dbReference type="ARBA" id="ARBA00022448"/>
    </source>
</evidence>
<feature type="transmembrane region" description="Helical" evidence="8">
    <location>
        <begin position="111"/>
        <end position="135"/>
    </location>
</feature>
<name>A0A2R8AI41_9RHOB</name>
<keyword evidence="3" id="KW-0813">Transport</keyword>
<gene>
    <name evidence="9" type="primary">opuD_1</name>
    <name evidence="9" type="ORF">ALP8811_00726</name>
</gene>
<organism evidence="9 10">
    <name type="scientific">Aliiroseovarius pelagivivens</name>
    <dbReference type="NCBI Taxonomy" id="1639690"/>
    <lineage>
        <taxon>Bacteria</taxon>
        <taxon>Pseudomonadati</taxon>
        <taxon>Pseudomonadota</taxon>
        <taxon>Alphaproteobacteria</taxon>
        <taxon>Rhodobacterales</taxon>
        <taxon>Paracoccaceae</taxon>
        <taxon>Aliiroseovarius</taxon>
    </lineage>
</organism>
<dbReference type="EMBL" id="OMOI01000001">
    <property type="protein sequence ID" value="SPF75732.1"/>
    <property type="molecule type" value="Genomic_DNA"/>
</dbReference>
<dbReference type="OrthoDB" id="9775735at2"/>
<dbReference type="InterPro" id="IPR018093">
    <property type="entry name" value="BCCT_CS"/>
</dbReference>
<dbReference type="GO" id="GO:0022857">
    <property type="term" value="F:transmembrane transporter activity"/>
    <property type="evidence" value="ECO:0007669"/>
    <property type="project" value="InterPro"/>
</dbReference>
<accession>A0A2R8AI41</accession>
<feature type="transmembrane region" description="Helical" evidence="8">
    <location>
        <begin position="55"/>
        <end position="78"/>
    </location>
</feature>
<keyword evidence="10" id="KW-1185">Reference proteome</keyword>
<evidence type="ECO:0000256" key="2">
    <source>
        <dbReference type="ARBA" id="ARBA00005658"/>
    </source>
</evidence>
<dbReference type="PANTHER" id="PTHR30047">
    <property type="entry name" value="HIGH-AFFINITY CHOLINE TRANSPORT PROTEIN-RELATED"/>
    <property type="match status" value="1"/>
</dbReference>
<reference evidence="9 10" key="1">
    <citation type="submission" date="2018-03" db="EMBL/GenBank/DDBJ databases">
        <authorList>
            <person name="Keele B.F."/>
        </authorList>
    </citation>
    <scope>NUCLEOTIDE SEQUENCE [LARGE SCALE GENOMIC DNA]</scope>
    <source>
        <strain evidence="9 10">CECT 8811</strain>
    </source>
</reference>
<sequence length="225" mass="23984">MFTVWTDDGTEVGAALAGWQGGWTIFYWAWWIAFAPAVGVFLARVSRGRTVREYVIGAMIVPGTMCFIWFAIVGGTAIDLELTGRAAGSILEAGQADQLFATLSVLLSDNLAWVMSLIVVILLMTYLVTTADSAVLIINTINAAGDESPKAKPHILFWGGAFAFVVGGLILAGGLNAIRFAMVIGALPFSFIMVLMGIAILKAVYRDSKREANGIETSVSESPAE</sequence>
<dbReference type="Pfam" id="PF02028">
    <property type="entry name" value="BCCT"/>
    <property type="match status" value="1"/>
</dbReference>
<comment type="subcellular location">
    <subcellularLocation>
        <location evidence="1">Cell membrane</location>
        <topology evidence="1">Multi-pass membrane protein</topology>
    </subcellularLocation>
</comment>
<dbReference type="InterPro" id="IPR000060">
    <property type="entry name" value="BCCT_transptr"/>
</dbReference>
<evidence type="ECO:0000256" key="8">
    <source>
        <dbReference type="SAM" id="Phobius"/>
    </source>
</evidence>
<evidence type="ECO:0000256" key="7">
    <source>
        <dbReference type="ARBA" id="ARBA00023136"/>
    </source>
</evidence>
<keyword evidence="6 8" id="KW-1133">Transmembrane helix</keyword>
<evidence type="ECO:0000313" key="10">
    <source>
        <dbReference type="Proteomes" id="UP000244911"/>
    </source>
</evidence>
<comment type="similarity">
    <text evidence="2">Belongs to the BCCT transporter (TC 2.A.15) family.</text>
</comment>
<proteinExistence type="inferred from homology"/>
<dbReference type="AlphaFoldDB" id="A0A2R8AI41"/>
<protein>
    <submittedName>
        <fullName evidence="9">Glycine betaine transporter OpuD</fullName>
    </submittedName>
</protein>
<evidence type="ECO:0000256" key="1">
    <source>
        <dbReference type="ARBA" id="ARBA00004651"/>
    </source>
</evidence>
<feature type="transmembrane region" description="Helical" evidence="8">
    <location>
        <begin position="155"/>
        <end position="174"/>
    </location>
</feature>
<dbReference type="GO" id="GO:0005886">
    <property type="term" value="C:plasma membrane"/>
    <property type="evidence" value="ECO:0007669"/>
    <property type="project" value="UniProtKB-SubCell"/>
</dbReference>
<dbReference type="Proteomes" id="UP000244911">
    <property type="component" value="Unassembled WGS sequence"/>
</dbReference>
<dbReference type="PANTHER" id="PTHR30047:SF7">
    <property type="entry name" value="HIGH-AFFINITY CHOLINE TRANSPORT PROTEIN"/>
    <property type="match status" value="1"/>
</dbReference>